<protein>
    <submittedName>
        <fullName evidence="12">Uncharacterized protein</fullName>
    </submittedName>
</protein>
<evidence type="ECO:0000256" key="4">
    <source>
        <dbReference type="ARBA" id="ARBA00022723"/>
    </source>
</evidence>
<evidence type="ECO:0000256" key="11">
    <source>
        <dbReference type="SAM" id="MobiDB-lite"/>
    </source>
</evidence>
<dbReference type="GO" id="GO:0005634">
    <property type="term" value="C:nucleus"/>
    <property type="evidence" value="ECO:0007669"/>
    <property type="project" value="UniProtKB-SubCell"/>
</dbReference>
<name>A0AAN7LT99_TRANT</name>
<reference evidence="12 13" key="1">
    <citation type="journal article" date="2023" name="Hortic Res">
        <title>Pangenome of water caltrop reveals structural variations and asymmetric subgenome divergence after allopolyploidization.</title>
        <authorList>
            <person name="Zhang X."/>
            <person name="Chen Y."/>
            <person name="Wang L."/>
            <person name="Yuan Y."/>
            <person name="Fang M."/>
            <person name="Shi L."/>
            <person name="Lu R."/>
            <person name="Comes H.P."/>
            <person name="Ma Y."/>
            <person name="Chen Y."/>
            <person name="Huang G."/>
            <person name="Zhou Y."/>
            <person name="Zheng Z."/>
            <person name="Qiu Y."/>
        </authorList>
    </citation>
    <scope>NUCLEOTIDE SEQUENCE [LARGE SCALE GENOMIC DNA]</scope>
    <source>
        <strain evidence="12">F231</strain>
    </source>
</reference>
<dbReference type="GO" id="GO:0003700">
    <property type="term" value="F:DNA-binding transcription factor activity"/>
    <property type="evidence" value="ECO:0007669"/>
    <property type="project" value="InterPro"/>
</dbReference>
<comment type="subcellular location">
    <subcellularLocation>
        <location evidence="1">Nucleus</location>
    </subcellularLocation>
</comment>
<evidence type="ECO:0000313" key="13">
    <source>
        <dbReference type="Proteomes" id="UP001346149"/>
    </source>
</evidence>
<keyword evidence="6" id="KW-0073">Auxin biosynthesis</keyword>
<comment type="similarity">
    <text evidence="2">Belongs to the SHI protein family.</text>
</comment>
<dbReference type="GO" id="GO:0009851">
    <property type="term" value="P:auxin biosynthetic process"/>
    <property type="evidence" value="ECO:0007669"/>
    <property type="project" value="UniProtKB-KW"/>
</dbReference>
<evidence type="ECO:0000256" key="10">
    <source>
        <dbReference type="ARBA" id="ARBA00023294"/>
    </source>
</evidence>
<evidence type="ECO:0000256" key="8">
    <source>
        <dbReference type="ARBA" id="ARBA00023159"/>
    </source>
</evidence>
<feature type="compositionally biased region" description="Low complexity" evidence="11">
    <location>
        <begin position="165"/>
        <end position="175"/>
    </location>
</feature>
<dbReference type="InterPro" id="IPR006511">
    <property type="entry name" value="SHI_C"/>
</dbReference>
<keyword evidence="3" id="KW-0217">Developmental protein</keyword>
<accession>A0AAN7LT99</accession>
<dbReference type="GO" id="GO:0046872">
    <property type="term" value="F:metal ion binding"/>
    <property type="evidence" value="ECO:0007669"/>
    <property type="project" value="UniProtKB-KW"/>
</dbReference>
<dbReference type="PANTHER" id="PTHR31604:SF2">
    <property type="entry name" value="PROTEIN SHI RELATED SEQUENCE 7"/>
    <property type="match status" value="1"/>
</dbReference>
<dbReference type="Proteomes" id="UP001346149">
    <property type="component" value="Unassembled WGS sequence"/>
</dbReference>
<evidence type="ECO:0000256" key="3">
    <source>
        <dbReference type="ARBA" id="ARBA00022473"/>
    </source>
</evidence>
<dbReference type="InterPro" id="IPR007818">
    <property type="entry name" value="SHI"/>
</dbReference>
<dbReference type="GO" id="GO:0009734">
    <property type="term" value="P:auxin-activated signaling pathway"/>
    <property type="evidence" value="ECO:0007669"/>
    <property type="project" value="UniProtKB-KW"/>
</dbReference>
<dbReference type="GO" id="GO:0003677">
    <property type="term" value="F:DNA binding"/>
    <property type="evidence" value="ECO:0007669"/>
    <property type="project" value="UniProtKB-KW"/>
</dbReference>
<dbReference type="GO" id="GO:0045893">
    <property type="term" value="P:positive regulation of DNA-templated transcription"/>
    <property type="evidence" value="ECO:0007669"/>
    <property type="project" value="TreeGrafter"/>
</dbReference>
<organism evidence="12 13">
    <name type="scientific">Trapa natans</name>
    <name type="common">Water chestnut</name>
    <dbReference type="NCBI Taxonomy" id="22666"/>
    <lineage>
        <taxon>Eukaryota</taxon>
        <taxon>Viridiplantae</taxon>
        <taxon>Streptophyta</taxon>
        <taxon>Embryophyta</taxon>
        <taxon>Tracheophyta</taxon>
        <taxon>Spermatophyta</taxon>
        <taxon>Magnoliopsida</taxon>
        <taxon>eudicotyledons</taxon>
        <taxon>Gunneridae</taxon>
        <taxon>Pentapetalae</taxon>
        <taxon>rosids</taxon>
        <taxon>malvids</taxon>
        <taxon>Myrtales</taxon>
        <taxon>Lythraceae</taxon>
        <taxon>Trapa</taxon>
    </lineage>
</organism>
<evidence type="ECO:0000256" key="5">
    <source>
        <dbReference type="ARBA" id="ARBA00022833"/>
    </source>
</evidence>
<evidence type="ECO:0000313" key="12">
    <source>
        <dbReference type="EMBL" id="KAK4787255.1"/>
    </source>
</evidence>
<dbReference type="Pfam" id="PF05142">
    <property type="entry name" value="DUF702"/>
    <property type="match status" value="1"/>
</dbReference>
<dbReference type="AlphaFoldDB" id="A0AAN7LT99"/>
<keyword evidence="7" id="KW-0238">DNA-binding</keyword>
<keyword evidence="4" id="KW-0479">Metal-binding</keyword>
<sequence>MAGWFYLGSARDHNDVTQLSKTAEVLDGEGGDRPGAIYGTTANTTGNKGFELWPQFYPSFGVGLNVNGNTSTRGNDSRRAAAVTVTSTTGLIDFSDECWRTMRQQTGGGSGLGGGTINCQDCGNQAKKDCAHLRCRTCCKGRGFQCQTHVKSTWVPAAKRRERQQQLLASATTQQHPHQQFQLIDHPKRQREDPSPGRHHQQLATRPSSGLEVGQQFPAQVSSPAVFRCVRMSGMEDADEELAYQTSVNIAGHVFKGTLYDHGPDSRRYVTIEGGEGSSRGGGPQQFNLTATGSTEATGSAAVSTAGNPTMIDPSMYPAPLNAFMAGTQFFPPPRS</sequence>
<keyword evidence="5" id="KW-0862">Zinc</keyword>
<keyword evidence="8" id="KW-0010">Activator</keyword>
<dbReference type="PANTHER" id="PTHR31604">
    <property type="entry name" value="PROTEIN LATERAL ROOT PRIMORDIUM 1"/>
    <property type="match status" value="1"/>
</dbReference>
<proteinExistence type="inferred from homology"/>
<feature type="region of interest" description="Disordered" evidence="11">
    <location>
        <begin position="165"/>
        <end position="213"/>
    </location>
</feature>
<evidence type="ECO:0000256" key="6">
    <source>
        <dbReference type="ARBA" id="ARBA00023070"/>
    </source>
</evidence>
<dbReference type="EMBL" id="JAXQNO010000012">
    <property type="protein sequence ID" value="KAK4787255.1"/>
    <property type="molecule type" value="Genomic_DNA"/>
</dbReference>
<evidence type="ECO:0000256" key="2">
    <source>
        <dbReference type="ARBA" id="ARBA00006911"/>
    </source>
</evidence>
<dbReference type="NCBIfam" id="TIGR01624">
    <property type="entry name" value="LRP1_Cterm"/>
    <property type="match status" value="1"/>
</dbReference>
<gene>
    <name evidence="12" type="ORF">SAY86_011088</name>
</gene>
<keyword evidence="9" id="KW-0539">Nucleus</keyword>
<evidence type="ECO:0000256" key="9">
    <source>
        <dbReference type="ARBA" id="ARBA00023242"/>
    </source>
</evidence>
<evidence type="ECO:0000256" key="1">
    <source>
        <dbReference type="ARBA" id="ARBA00004123"/>
    </source>
</evidence>
<feature type="compositionally biased region" description="Basic and acidic residues" evidence="11">
    <location>
        <begin position="185"/>
        <end position="196"/>
    </location>
</feature>
<dbReference type="InterPro" id="IPR006510">
    <property type="entry name" value="Znf_LRP1"/>
</dbReference>
<comment type="caution">
    <text evidence="12">The sequence shown here is derived from an EMBL/GenBank/DDBJ whole genome shotgun (WGS) entry which is preliminary data.</text>
</comment>
<evidence type="ECO:0000256" key="7">
    <source>
        <dbReference type="ARBA" id="ARBA00023125"/>
    </source>
</evidence>
<keyword evidence="13" id="KW-1185">Reference proteome</keyword>
<dbReference type="NCBIfam" id="TIGR01623">
    <property type="entry name" value="put_zinc_LRP1"/>
    <property type="match status" value="1"/>
</dbReference>
<keyword evidence="10" id="KW-0927">Auxin signaling pathway</keyword>